<evidence type="ECO:0000313" key="2">
    <source>
        <dbReference type="EMBL" id="ODR88731.1"/>
    </source>
</evidence>
<gene>
    <name evidence="2" type="ORF">A8M32_25015</name>
</gene>
<dbReference type="OrthoDB" id="581693at2"/>
<proteinExistence type="predicted"/>
<dbReference type="STRING" id="1752398.A8M32_25015"/>
<dbReference type="InterPro" id="IPR045708">
    <property type="entry name" value="DUF6064"/>
</dbReference>
<evidence type="ECO:0000313" key="3">
    <source>
        <dbReference type="Proteomes" id="UP000094342"/>
    </source>
</evidence>
<dbReference type="Proteomes" id="UP000094342">
    <property type="component" value="Unassembled WGS sequence"/>
</dbReference>
<dbReference type="EMBL" id="LYBW01000064">
    <property type="protein sequence ID" value="ODR88731.1"/>
    <property type="molecule type" value="Genomic_DNA"/>
</dbReference>
<feature type="transmembrane region" description="Helical" evidence="1">
    <location>
        <begin position="30"/>
        <end position="49"/>
    </location>
</feature>
<keyword evidence="1" id="KW-0812">Transmembrane</keyword>
<protein>
    <recommendedName>
        <fullName evidence="4">Cytochrome c-type biogenesis protein DsbD, protein-disulfide reductase</fullName>
    </recommendedName>
</protein>
<feature type="transmembrane region" description="Helical" evidence="1">
    <location>
        <begin position="56"/>
        <end position="74"/>
    </location>
</feature>
<feature type="transmembrane region" description="Helical" evidence="1">
    <location>
        <begin position="195"/>
        <end position="212"/>
    </location>
</feature>
<feature type="transmembrane region" description="Helical" evidence="1">
    <location>
        <begin position="145"/>
        <end position="164"/>
    </location>
</feature>
<feature type="transmembrane region" description="Helical" evidence="1">
    <location>
        <begin position="171"/>
        <end position="189"/>
    </location>
</feature>
<evidence type="ECO:0000256" key="1">
    <source>
        <dbReference type="SAM" id="Phobius"/>
    </source>
</evidence>
<accession>A0A1E3V6J2</accession>
<feature type="transmembrane region" description="Helical" evidence="1">
    <location>
        <begin position="115"/>
        <end position="133"/>
    </location>
</feature>
<organism evidence="2 3">
    <name type="scientific">Sinorhizobium alkalisoli</name>
    <dbReference type="NCBI Taxonomy" id="1752398"/>
    <lineage>
        <taxon>Bacteria</taxon>
        <taxon>Pseudomonadati</taxon>
        <taxon>Pseudomonadota</taxon>
        <taxon>Alphaproteobacteria</taxon>
        <taxon>Hyphomicrobiales</taxon>
        <taxon>Rhizobiaceae</taxon>
        <taxon>Sinorhizobium/Ensifer group</taxon>
        <taxon>Sinorhizobium</taxon>
    </lineage>
</organism>
<dbReference type="AlphaFoldDB" id="A0A1E3V6J2"/>
<keyword evidence="1" id="KW-0472">Membrane</keyword>
<dbReference type="RefSeq" id="WP_069461115.1">
    <property type="nucleotide sequence ID" value="NZ_LYBW01000064.1"/>
</dbReference>
<comment type="caution">
    <text evidence="2">The sequence shown here is derived from an EMBL/GenBank/DDBJ whole genome shotgun (WGS) entry which is preliminary data.</text>
</comment>
<evidence type="ECO:0008006" key="4">
    <source>
        <dbReference type="Google" id="ProtNLM"/>
    </source>
</evidence>
<dbReference type="Pfam" id="PF19540">
    <property type="entry name" value="DUF6064"/>
    <property type="match status" value="1"/>
</dbReference>
<name>A0A1E3V6J2_9HYPH</name>
<sequence>MEIWTTYDLADFLMFSPRVYVRLVESYNQAVWPLQVVFIAGGLLALVLAMTRNRAIVLPALAVAWVFCVWQFLWARYAVINWPASYAAAAFLLQAGLLIVSSRWAGGSAPPAKRYYGGIGLMLFGLVAYPLLAPLAGRSLASAEVFGLMPDPTVATTLGGVLALSPKPPWLLLPIPLLWCVFSGLTLWALEDAGAWAPFASITATLALLLAGKR</sequence>
<keyword evidence="3" id="KW-1185">Reference proteome</keyword>
<feature type="transmembrane region" description="Helical" evidence="1">
    <location>
        <begin position="86"/>
        <end position="106"/>
    </location>
</feature>
<reference evidence="3" key="1">
    <citation type="submission" date="2016-05" db="EMBL/GenBank/DDBJ databases">
        <authorList>
            <person name="Li Y."/>
        </authorList>
    </citation>
    <scope>NUCLEOTIDE SEQUENCE [LARGE SCALE GENOMIC DNA]</scope>
    <source>
        <strain evidence="3">YIC4027</strain>
    </source>
</reference>
<keyword evidence="1" id="KW-1133">Transmembrane helix</keyword>